<dbReference type="EMBL" id="LNRQ01000005">
    <property type="protein sequence ID" value="KZM93054.1"/>
    <property type="molecule type" value="Genomic_DNA"/>
</dbReference>
<reference evidence="2" key="1">
    <citation type="journal article" date="2016" name="Nat. Genet.">
        <title>A high-quality carrot genome assembly provides new insights into carotenoid accumulation and asterid genome evolution.</title>
        <authorList>
            <person name="Iorizzo M."/>
            <person name="Ellison S."/>
            <person name="Senalik D."/>
            <person name="Zeng P."/>
            <person name="Satapoomin P."/>
            <person name="Huang J."/>
            <person name="Bowman M."/>
            <person name="Iovene M."/>
            <person name="Sanseverino W."/>
            <person name="Cavagnaro P."/>
            <person name="Yildiz M."/>
            <person name="Macko-Podgorni A."/>
            <person name="Moranska E."/>
            <person name="Grzebelus E."/>
            <person name="Grzebelus D."/>
            <person name="Ashrafi H."/>
            <person name="Zheng Z."/>
            <person name="Cheng S."/>
            <person name="Spooner D."/>
            <person name="Van Deynze A."/>
            <person name="Simon P."/>
        </authorList>
    </citation>
    <scope>NUCLEOTIDE SEQUENCE [LARGE SCALE GENOMIC DNA]</scope>
    <source>
        <tissue evidence="2">Leaf</tissue>
    </source>
</reference>
<dbReference type="AlphaFoldDB" id="A0A164XE42"/>
<evidence type="ECO:0000256" key="1">
    <source>
        <dbReference type="SAM" id="MobiDB-lite"/>
    </source>
</evidence>
<comment type="caution">
    <text evidence="2">The sequence shown here is derived from an EMBL/GenBank/DDBJ whole genome shotgun (WGS) entry which is preliminary data.</text>
</comment>
<protein>
    <submittedName>
        <fullName evidence="2">Uncharacterized protein</fullName>
    </submittedName>
</protein>
<proteinExistence type="predicted"/>
<accession>A0A164XE42</accession>
<name>A0A164XE42_DAUCS</name>
<evidence type="ECO:0000313" key="2">
    <source>
        <dbReference type="EMBL" id="KZM93054.1"/>
    </source>
</evidence>
<organism evidence="2">
    <name type="scientific">Daucus carota subsp. sativus</name>
    <name type="common">Carrot</name>
    <dbReference type="NCBI Taxonomy" id="79200"/>
    <lineage>
        <taxon>Eukaryota</taxon>
        <taxon>Viridiplantae</taxon>
        <taxon>Streptophyta</taxon>
        <taxon>Embryophyta</taxon>
        <taxon>Tracheophyta</taxon>
        <taxon>Spermatophyta</taxon>
        <taxon>Magnoliopsida</taxon>
        <taxon>eudicotyledons</taxon>
        <taxon>Gunneridae</taxon>
        <taxon>Pentapetalae</taxon>
        <taxon>asterids</taxon>
        <taxon>campanulids</taxon>
        <taxon>Apiales</taxon>
        <taxon>Apiaceae</taxon>
        <taxon>Apioideae</taxon>
        <taxon>Scandiceae</taxon>
        <taxon>Daucinae</taxon>
        <taxon>Daucus</taxon>
        <taxon>Daucus sect. Daucus</taxon>
    </lineage>
</organism>
<dbReference type="Gramene" id="KZM93054">
    <property type="protein sequence ID" value="KZM93054"/>
    <property type="gene ID" value="DCAR_016299"/>
</dbReference>
<gene>
    <name evidence="2" type="ORF">DCAR_016299</name>
</gene>
<feature type="region of interest" description="Disordered" evidence="1">
    <location>
        <begin position="123"/>
        <end position="161"/>
    </location>
</feature>
<sequence>MDVEWTPYIRSYHPQQRFGTRVGPIICNNFVVHHQPHIAYKQFPVFKLYYRKSLDWKPYDIKFKKNSGSSSQNLLKHYKKEFEWWKAKKLAQELMKEKNPVLCISKQEPLVSEELIHNKEEEQFDYSDNEQQQKGPQFGGASGGSEHVSPNDAEQPEDSPVQDNFREQLHKRSIEESCDCTTSELQWVGLDDRISRLENIFNEIKSAKLCGTSGHEGILAARDAICTTEPRVHDARRNLGECITSTKVSSAGRHGSRRHIASGKRRGRPRNVMVELDVGILGATGHLHMHTRSESMKDSEGSSQKVVWDPWVQPTTQDSQGYAGCDSQGYSQGHCDDSHAGDFQDFSHFHSQAAGGSQKYSRTHFDDSHAGGSQDFGHLYSQGTGDCVATVFQQEPLVLNKHIQMSEKGLFDYSETEQKVEYKGHQSGFKNVSCAGQPEGSPVQDNLCEQLNKRPIPECYDSITSELQSVRLEDRIWRLENIFNEIKRVKLYGTSAGNLEM</sequence>